<name>A0ABR8S3Z2_9MICO</name>
<dbReference type="Gene3D" id="2.40.30.100">
    <property type="entry name" value="AF2212/PG0164-like"/>
    <property type="match status" value="1"/>
</dbReference>
<evidence type="ECO:0000313" key="1">
    <source>
        <dbReference type="EMBL" id="MBD7958099.1"/>
    </source>
</evidence>
<sequence length="98" mass="11077">MEIEFESVVFRWAARTEVLLFADVPEELSEDIRELTAPFARGFGSVRVEATVGATTWRTSIFPNSSGRYWLPLKRAVREAEGLVEHGPVTARLRLLDV</sequence>
<evidence type="ECO:0000313" key="2">
    <source>
        <dbReference type="Proteomes" id="UP000648352"/>
    </source>
</evidence>
<dbReference type="RefSeq" id="WP_191719274.1">
    <property type="nucleotide sequence ID" value="NZ_JACSQP010000005.1"/>
</dbReference>
<dbReference type="SUPFAM" id="SSF141694">
    <property type="entry name" value="AF2212/PG0164-like"/>
    <property type="match status" value="1"/>
</dbReference>
<proteinExistence type="predicted"/>
<dbReference type="EMBL" id="JACSQP010000005">
    <property type="protein sequence ID" value="MBD7958099.1"/>
    <property type="molecule type" value="Genomic_DNA"/>
</dbReference>
<protein>
    <submittedName>
        <fullName evidence="1">DUF1905 domain-containing protein</fullName>
    </submittedName>
</protein>
<dbReference type="Proteomes" id="UP000648352">
    <property type="component" value="Unassembled WGS sequence"/>
</dbReference>
<gene>
    <name evidence="1" type="ORF">H9651_10650</name>
</gene>
<reference evidence="1 2" key="1">
    <citation type="submission" date="2020-08" db="EMBL/GenBank/DDBJ databases">
        <title>A Genomic Blueprint of the Chicken Gut Microbiome.</title>
        <authorList>
            <person name="Gilroy R."/>
            <person name="Ravi A."/>
            <person name="Getino M."/>
            <person name="Pursley I."/>
            <person name="Horton D.L."/>
            <person name="Alikhan N.-F."/>
            <person name="Baker D."/>
            <person name="Gharbi K."/>
            <person name="Hall N."/>
            <person name="Watson M."/>
            <person name="Adriaenssens E.M."/>
            <person name="Foster-Nyarko E."/>
            <person name="Jarju S."/>
            <person name="Secka A."/>
            <person name="Antonio M."/>
            <person name="Oren A."/>
            <person name="Chaudhuri R."/>
            <person name="La Ragione R.M."/>
            <person name="Hildebrand F."/>
            <person name="Pallen M.J."/>
        </authorList>
    </citation>
    <scope>NUCLEOTIDE SEQUENCE [LARGE SCALE GENOMIC DNA]</scope>
    <source>
        <strain evidence="1 2">Sa4CUA7</strain>
    </source>
</reference>
<keyword evidence="2" id="KW-1185">Reference proteome</keyword>
<dbReference type="Pfam" id="PF08922">
    <property type="entry name" value="DUF1905"/>
    <property type="match status" value="1"/>
</dbReference>
<dbReference type="InterPro" id="IPR037079">
    <property type="entry name" value="AF2212/PG0164-like_sf"/>
</dbReference>
<accession>A0ABR8S3Z2</accession>
<comment type="caution">
    <text evidence="1">The sequence shown here is derived from an EMBL/GenBank/DDBJ whole genome shotgun (WGS) entry which is preliminary data.</text>
</comment>
<organism evidence="1 2">
    <name type="scientific">Microbacterium pullorum</name>
    <dbReference type="NCBI Taxonomy" id="2762236"/>
    <lineage>
        <taxon>Bacteria</taxon>
        <taxon>Bacillati</taxon>
        <taxon>Actinomycetota</taxon>
        <taxon>Actinomycetes</taxon>
        <taxon>Micrococcales</taxon>
        <taxon>Microbacteriaceae</taxon>
        <taxon>Microbacterium</taxon>
    </lineage>
</organism>
<dbReference type="InterPro" id="IPR015018">
    <property type="entry name" value="DUF1905"/>
</dbReference>